<comment type="similarity">
    <text evidence="1">Belongs to the universal stress protein A family.</text>
</comment>
<feature type="domain" description="UspA" evidence="2">
    <location>
        <begin position="22"/>
        <end position="167"/>
    </location>
</feature>
<dbReference type="AlphaFoldDB" id="A0A1M6BZA9"/>
<dbReference type="CDD" id="cd00293">
    <property type="entry name" value="USP-like"/>
    <property type="match status" value="2"/>
</dbReference>
<dbReference type="eggNOG" id="COG0589">
    <property type="taxonomic scope" value="Bacteria"/>
</dbReference>
<evidence type="ECO:0000313" key="3">
    <source>
        <dbReference type="EMBL" id="SHI53834.1"/>
    </source>
</evidence>
<dbReference type="EMBL" id="FQYK01000002">
    <property type="protein sequence ID" value="SHI53834.1"/>
    <property type="molecule type" value="Genomic_DNA"/>
</dbReference>
<dbReference type="InterPro" id="IPR006016">
    <property type="entry name" value="UspA"/>
</dbReference>
<organism evidence="3 4">
    <name type="scientific">Algibacter luteus</name>
    <dbReference type="NCBI Taxonomy" id="1178825"/>
    <lineage>
        <taxon>Bacteria</taxon>
        <taxon>Pseudomonadati</taxon>
        <taxon>Bacteroidota</taxon>
        <taxon>Flavobacteriia</taxon>
        <taxon>Flavobacteriales</taxon>
        <taxon>Flavobacteriaceae</taxon>
        <taxon>Algibacter</taxon>
    </lineage>
</organism>
<accession>A0A1M6BZA9</accession>
<dbReference type="Gene3D" id="3.40.50.620">
    <property type="entry name" value="HUPs"/>
    <property type="match status" value="2"/>
</dbReference>
<dbReference type="InterPro" id="IPR006015">
    <property type="entry name" value="Universal_stress_UspA"/>
</dbReference>
<dbReference type="SUPFAM" id="SSF52402">
    <property type="entry name" value="Adenine nucleotide alpha hydrolases-like"/>
    <property type="match status" value="2"/>
</dbReference>
<dbReference type="PRINTS" id="PR01438">
    <property type="entry name" value="UNVRSLSTRESS"/>
</dbReference>
<reference evidence="3 4" key="1">
    <citation type="submission" date="2016-11" db="EMBL/GenBank/DDBJ databases">
        <authorList>
            <person name="Jaros S."/>
            <person name="Januszkiewicz K."/>
            <person name="Wedrychowicz H."/>
        </authorList>
    </citation>
    <scope>NUCLEOTIDE SEQUENCE [LARGE SCALE GENOMIC DNA]</scope>
    <source>
        <strain evidence="3 4">CGMCC 1.12213</strain>
    </source>
</reference>
<evidence type="ECO:0000256" key="1">
    <source>
        <dbReference type="ARBA" id="ARBA00008791"/>
    </source>
</evidence>
<sequence>MEFHFWLYKTLKGGINLKTQVMKKILLPTDFSDNSWNSIVYALKLFKDEVCTFYLLNTYTPAVYHIEYVLVNPAQFGLVDSERSTSMNKLEKFHDKIKKTLRNPNHRIEKMSVFNSLIPEIKDQIKEKKIDYIVMGTKGATGAKEVLFGSNTVHVLNQVKCPVIAVPEDFKYEKPHELLFPTDFEIHYKNKHLSLILNIAKKHTSRVHVLHVSYGYDLTEIQKQNKALLESKLKKVANIFHDVSNQNVEDAIANFQIKNKVNMLIMINNKHSFFENLFFKKLIHHIGFHLNIPFLVIPSKIL</sequence>
<evidence type="ECO:0000313" key="4">
    <source>
        <dbReference type="Proteomes" id="UP000184396"/>
    </source>
</evidence>
<evidence type="ECO:0000259" key="2">
    <source>
        <dbReference type="Pfam" id="PF00582"/>
    </source>
</evidence>
<dbReference type="Proteomes" id="UP000184396">
    <property type="component" value="Unassembled WGS sequence"/>
</dbReference>
<proteinExistence type="inferred from homology"/>
<protein>
    <submittedName>
        <fullName evidence="3">Nucleotide-binding universal stress protein, UspA family</fullName>
    </submittedName>
</protein>
<keyword evidence="4" id="KW-1185">Reference proteome</keyword>
<dbReference type="PANTHER" id="PTHR46268">
    <property type="entry name" value="STRESS RESPONSE PROTEIN NHAX"/>
    <property type="match status" value="1"/>
</dbReference>
<dbReference type="PANTHER" id="PTHR46268:SF6">
    <property type="entry name" value="UNIVERSAL STRESS PROTEIN UP12"/>
    <property type="match status" value="1"/>
</dbReference>
<name>A0A1M6BZA9_9FLAO</name>
<dbReference type="STRING" id="1178825.SAMN05216261_0973"/>
<dbReference type="Pfam" id="PF00582">
    <property type="entry name" value="Usp"/>
    <property type="match status" value="1"/>
</dbReference>
<dbReference type="InterPro" id="IPR014729">
    <property type="entry name" value="Rossmann-like_a/b/a_fold"/>
</dbReference>
<gene>
    <name evidence="3" type="ORF">SAMN05216261_0973</name>
</gene>